<dbReference type="Proteomes" id="UP000298127">
    <property type="component" value="Unassembled WGS sequence"/>
</dbReference>
<name>A0A4Y9QW58_9MICO</name>
<evidence type="ECO:0008006" key="4">
    <source>
        <dbReference type="Google" id="ProtNLM"/>
    </source>
</evidence>
<keyword evidence="1" id="KW-0472">Membrane</keyword>
<feature type="transmembrane region" description="Helical" evidence="1">
    <location>
        <begin position="363"/>
        <end position="381"/>
    </location>
</feature>
<gene>
    <name evidence="2" type="ORF">E4M00_11470</name>
</gene>
<reference evidence="2 3" key="1">
    <citation type="journal article" date="2018" name="J. Microbiol.">
        <title>Leifsonia flava sp. nov., a novel actinobacterium isolated from the rhizosphere of Aquilegia viridiflora.</title>
        <authorList>
            <person name="Cai Y."/>
            <person name="Tao W.Z."/>
            <person name="Ma Y.J."/>
            <person name="Cheng J."/>
            <person name="Zhang M.Y."/>
            <person name="Zhang Y.X."/>
        </authorList>
    </citation>
    <scope>NUCLEOTIDE SEQUENCE [LARGE SCALE GENOMIC DNA]</scope>
    <source>
        <strain evidence="2 3">SYP-B2174</strain>
    </source>
</reference>
<accession>A0A4Y9QW58</accession>
<feature type="transmembrane region" description="Helical" evidence="1">
    <location>
        <begin position="428"/>
        <end position="448"/>
    </location>
</feature>
<evidence type="ECO:0000256" key="1">
    <source>
        <dbReference type="SAM" id="Phobius"/>
    </source>
</evidence>
<dbReference type="EMBL" id="SPQZ01000004">
    <property type="protein sequence ID" value="TFV96699.1"/>
    <property type="molecule type" value="Genomic_DNA"/>
</dbReference>
<feature type="transmembrane region" description="Helical" evidence="1">
    <location>
        <begin position="332"/>
        <end position="351"/>
    </location>
</feature>
<organism evidence="2 3">
    <name type="scientific">Orlajensenia leifsoniae</name>
    <dbReference type="NCBI Taxonomy" id="2561933"/>
    <lineage>
        <taxon>Bacteria</taxon>
        <taxon>Bacillati</taxon>
        <taxon>Actinomycetota</taxon>
        <taxon>Actinomycetes</taxon>
        <taxon>Micrococcales</taxon>
        <taxon>Microbacteriaceae</taxon>
        <taxon>Orlajensenia</taxon>
    </lineage>
</organism>
<evidence type="ECO:0000313" key="2">
    <source>
        <dbReference type="EMBL" id="TFV96699.1"/>
    </source>
</evidence>
<feature type="transmembrane region" description="Helical" evidence="1">
    <location>
        <begin position="152"/>
        <end position="171"/>
    </location>
</feature>
<feature type="transmembrane region" description="Helical" evidence="1">
    <location>
        <begin position="101"/>
        <end position="120"/>
    </location>
</feature>
<proteinExistence type="predicted"/>
<protein>
    <recommendedName>
        <fullName evidence="4">Type VII secretion integral membrane protein EccD</fullName>
    </recommendedName>
</protein>
<sequence>MSTPAVERRRLALLSDSGRFDIAIPVDDRLGDALRAGGLPVGDGRHIVLDRDGTEIAPETPAIDLVDGGLYSVVDLRADAAVSARAARESGTRRVDHGAPWWMLAVVAPLALAAVVAVAVDPGMRLLTSIVLGLAAVTTAVVWAARARAGMAGAVALLAPLALAFTAGALAPPPGLEDGARLAVAAGFVAAAVLSAVLTATAASAELRAAAGTVAIMLAVLAAVWGLALLLHWEEPAAAAISLGAVPLALRALPSTLVNLPEGYFIDYKHFIGNRWTVRGAIPESPGAVTVETVRAVVDGSSARLVAGAALLSIIAAVFAPIALLRPWGSDPFVVTGGIVLIVCVEISLLLTPRHTTGLLLRWMPRAAAAVVLVVAAQLALTTLEPLALSLIAAGLFLAAVIAAAIVVPASRGASSLAWSRTGDVIEWIAVAFALPAALLYADVLSLLRGMMAG</sequence>
<feature type="transmembrane region" description="Helical" evidence="1">
    <location>
        <begin position="126"/>
        <end position="145"/>
    </location>
</feature>
<dbReference type="AlphaFoldDB" id="A0A4Y9QW58"/>
<comment type="caution">
    <text evidence="2">The sequence shown here is derived from an EMBL/GenBank/DDBJ whole genome shotgun (WGS) entry which is preliminary data.</text>
</comment>
<keyword evidence="3" id="KW-1185">Reference proteome</keyword>
<feature type="transmembrane region" description="Helical" evidence="1">
    <location>
        <begin position="210"/>
        <end position="231"/>
    </location>
</feature>
<feature type="transmembrane region" description="Helical" evidence="1">
    <location>
        <begin position="183"/>
        <end position="203"/>
    </location>
</feature>
<dbReference type="RefSeq" id="WP_135120670.1">
    <property type="nucleotide sequence ID" value="NZ_SPQZ01000004.1"/>
</dbReference>
<evidence type="ECO:0000313" key="3">
    <source>
        <dbReference type="Proteomes" id="UP000298127"/>
    </source>
</evidence>
<keyword evidence="1" id="KW-1133">Transmembrane helix</keyword>
<feature type="transmembrane region" description="Helical" evidence="1">
    <location>
        <begin position="305"/>
        <end position="326"/>
    </location>
</feature>
<keyword evidence="1" id="KW-0812">Transmembrane</keyword>
<feature type="transmembrane region" description="Helical" evidence="1">
    <location>
        <begin position="387"/>
        <end position="408"/>
    </location>
</feature>